<keyword evidence="4" id="KW-1185">Reference proteome</keyword>
<feature type="transmembrane region" description="Helical" evidence="1">
    <location>
        <begin position="45"/>
        <end position="64"/>
    </location>
</feature>
<feature type="signal peptide" evidence="2">
    <location>
        <begin position="1"/>
        <end position="26"/>
    </location>
</feature>
<proteinExistence type="predicted"/>
<evidence type="ECO:0000313" key="4">
    <source>
        <dbReference type="Proteomes" id="UP001247620"/>
    </source>
</evidence>
<reference evidence="3 4" key="1">
    <citation type="submission" date="2023-07" db="EMBL/GenBank/DDBJ databases">
        <title>Sorghum-associated microbial communities from plants grown in Nebraska, USA.</title>
        <authorList>
            <person name="Schachtman D."/>
        </authorList>
    </citation>
    <scope>NUCLEOTIDE SEQUENCE [LARGE SCALE GENOMIC DNA]</scope>
    <source>
        <strain evidence="3 4">3262</strain>
    </source>
</reference>
<protein>
    <recommendedName>
        <fullName evidence="5">MYXO-CTERM domain-containing protein</fullName>
    </recommendedName>
</protein>
<evidence type="ECO:0000256" key="1">
    <source>
        <dbReference type="SAM" id="Phobius"/>
    </source>
</evidence>
<keyword evidence="1" id="KW-1133">Transmembrane helix</keyword>
<sequence>MTFVKSKCKFLLGVCIYLLFATNCFADPGDGLCDGNDGGPDGCPLDTWVIVLAVIAVTFAAIRLHRKQKSLQA</sequence>
<dbReference type="Proteomes" id="UP001247620">
    <property type="component" value="Unassembled WGS sequence"/>
</dbReference>
<gene>
    <name evidence="3" type="ORF">J2W55_004471</name>
</gene>
<evidence type="ECO:0008006" key="5">
    <source>
        <dbReference type="Google" id="ProtNLM"/>
    </source>
</evidence>
<name>A0ABU1TIK2_9SPHI</name>
<dbReference type="RefSeq" id="WP_310101115.1">
    <property type="nucleotide sequence ID" value="NZ_JAVDUU010000004.1"/>
</dbReference>
<keyword evidence="2" id="KW-0732">Signal</keyword>
<accession>A0ABU1TIK2</accession>
<dbReference type="EMBL" id="JAVDUU010000004">
    <property type="protein sequence ID" value="MDR6944611.1"/>
    <property type="molecule type" value="Genomic_DNA"/>
</dbReference>
<comment type="caution">
    <text evidence="3">The sequence shown here is derived from an EMBL/GenBank/DDBJ whole genome shotgun (WGS) entry which is preliminary data.</text>
</comment>
<evidence type="ECO:0000256" key="2">
    <source>
        <dbReference type="SAM" id="SignalP"/>
    </source>
</evidence>
<organism evidence="3 4">
    <name type="scientific">Mucilaginibacter pocheonensis</name>
    <dbReference type="NCBI Taxonomy" id="398050"/>
    <lineage>
        <taxon>Bacteria</taxon>
        <taxon>Pseudomonadati</taxon>
        <taxon>Bacteroidota</taxon>
        <taxon>Sphingobacteriia</taxon>
        <taxon>Sphingobacteriales</taxon>
        <taxon>Sphingobacteriaceae</taxon>
        <taxon>Mucilaginibacter</taxon>
    </lineage>
</organism>
<feature type="chain" id="PRO_5046392471" description="MYXO-CTERM domain-containing protein" evidence="2">
    <location>
        <begin position="27"/>
        <end position="73"/>
    </location>
</feature>
<keyword evidence="1" id="KW-0472">Membrane</keyword>
<evidence type="ECO:0000313" key="3">
    <source>
        <dbReference type="EMBL" id="MDR6944611.1"/>
    </source>
</evidence>
<keyword evidence="1" id="KW-0812">Transmembrane</keyword>